<sequence length="535" mass="62773">MKKNKIKGTSKKIPPSISIQASYKSLTGRIMSKTEIQHSIEKMPLGSILSVLSDLCSDTLDNSKLIRRFNTHLLKQGKTPLKIDNELICSHQGLMLLWKWIIAYGDVDTVSSFSYDEEEVFYDIILLNLALVDHYSSPLDDNIKYEFFRNLFFNHTTYTYISLSRSVILYTEIAQNRDYFDTKDFMDIGEFFFERYGYTIRDYLHVLTTLWAGYTGNSSKGRIAMDKNYFKRARFYPIAERILDELSLSIEERREWAIDTLNDRWNFTQFIEKPLLEVIPGGYICFHEKLIEELFINQLYFKIRHLYNNNDSQILSFMGRCFEKYVEMLTEKAINLSSLPYELIKEFEWKGRRSPDVLIRLGNKLLAVEVKGHRLKLDSIIGSDSKSIDGDLNRMLNKPISQLYKCIHFLSDRNHHVMKGVEEIHLITVSYGGIPTFLPFEKEFQSIKDSFELPISTINHMDISEYEEMMGLIGNRNAIQLFQMLKNKENISPYESFSNFYARSSFGKKGSRLIRSRFYEIIDETLDLIEKNYNH</sequence>
<dbReference type="Proteomes" id="UP001185028">
    <property type="component" value="Unassembled WGS sequence"/>
</dbReference>
<gene>
    <name evidence="1" type="ORF">JOC58_001417</name>
</gene>
<name>A0ABU1IX03_9BACL</name>
<dbReference type="RefSeq" id="WP_188773711.1">
    <property type="nucleotide sequence ID" value="NZ_BMMB01000001.1"/>
</dbReference>
<protein>
    <recommendedName>
        <fullName evidence="3">NERD domain-containing protein</fullName>
    </recommendedName>
</protein>
<organism evidence="1 2">
    <name type="scientific">Paenibacillus hunanensis</name>
    <dbReference type="NCBI Taxonomy" id="539262"/>
    <lineage>
        <taxon>Bacteria</taxon>
        <taxon>Bacillati</taxon>
        <taxon>Bacillota</taxon>
        <taxon>Bacilli</taxon>
        <taxon>Bacillales</taxon>
        <taxon>Paenibacillaceae</taxon>
        <taxon>Paenibacillus</taxon>
    </lineage>
</organism>
<evidence type="ECO:0000313" key="1">
    <source>
        <dbReference type="EMBL" id="MDR6243530.1"/>
    </source>
</evidence>
<evidence type="ECO:0008006" key="3">
    <source>
        <dbReference type="Google" id="ProtNLM"/>
    </source>
</evidence>
<proteinExistence type="predicted"/>
<accession>A0ABU1IX03</accession>
<reference evidence="1 2" key="1">
    <citation type="submission" date="2023-07" db="EMBL/GenBank/DDBJ databases">
        <title>Genomic Encyclopedia of Type Strains, Phase IV (KMG-IV): sequencing the most valuable type-strain genomes for metagenomic binning, comparative biology and taxonomic classification.</title>
        <authorList>
            <person name="Goeker M."/>
        </authorList>
    </citation>
    <scope>NUCLEOTIDE SEQUENCE [LARGE SCALE GENOMIC DNA]</scope>
    <source>
        <strain evidence="1 2">DSM 22170</strain>
    </source>
</reference>
<dbReference type="EMBL" id="JAVDQH010000004">
    <property type="protein sequence ID" value="MDR6243530.1"/>
    <property type="molecule type" value="Genomic_DNA"/>
</dbReference>
<evidence type="ECO:0000313" key="2">
    <source>
        <dbReference type="Proteomes" id="UP001185028"/>
    </source>
</evidence>
<keyword evidence="2" id="KW-1185">Reference proteome</keyword>
<comment type="caution">
    <text evidence="1">The sequence shown here is derived from an EMBL/GenBank/DDBJ whole genome shotgun (WGS) entry which is preliminary data.</text>
</comment>